<evidence type="ECO:0000256" key="1">
    <source>
        <dbReference type="SAM" id="MobiDB-lite"/>
    </source>
</evidence>
<evidence type="ECO:0000313" key="2">
    <source>
        <dbReference type="EnsemblPlants" id="AET6Gv20400200.21"/>
    </source>
</evidence>
<sequence length="88" mass="8564">MAALSVPLRTAAALSSSGAGSRAAADPSKVSCVRSKGSAHFGCSFPSIAASSSSARNIEPLRAIATQAPPAVPRKLLGSANIAASSGI</sequence>
<organism evidence="2 3">
    <name type="scientific">Aegilops tauschii subsp. strangulata</name>
    <name type="common">Goatgrass</name>
    <dbReference type="NCBI Taxonomy" id="200361"/>
    <lineage>
        <taxon>Eukaryota</taxon>
        <taxon>Viridiplantae</taxon>
        <taxon>Streptophyta</taxon>
        <taxon>Embryophyta</taxon>
        <taxon>Tracheophyta</taxon>
        <taxon>Spermatophyta</taxon>
        <taxon>Magnoliopsida</taxon>
        <taxon>Liliopsida</taxon>
        <taxon>Poales</taxon>
        <taxon>Poaceae</taxon>
        <taxon>BOP clade</taxon>
        <taxon>Pooideae</taxon>
        <taxon>Triticodae</taxon>
        <taxon>Triticeae</taxon>
        <taxon>Triticinae</taxon>
        <taxon>Aegilops</taxon>
    </lineage>
</organism>
<name>A0A453NLB6_AEGTS</name>
<evidence type="ECO:0000313" key="3">
    <source>
        <dbReference type="Proteomes" id="UP000015105"/>
    </source>
</evidence>
<accession>A0A453NLB6</accession>
<protein>
    <submittedName>
        <fullName evidence="2">Uncharacterized protein</fullName>
    </submittedName>
</protein>
<reference evidence="2" key="3">
    <citation type="journal article" date="2017" name="Nature">
        <title>Genome sequence of the progenitor of the wheat D genome Aegilops tauschii.</title>
        <authorList>
            <person name="Luo M.C."/>
            <person name="Gu Y.Q."/>
            <person name="Puiu D."/>
            <person name="Wang H."/>
            <person name="Twardziok S.O."/>
            <person name="Deal K.R."/>
            <person name="Huo N."/>
            <person name="Zhu T."/>
            <person name="Wang L."/>
            <person name="Wang Y."/>
            <person name="McGuire P.E."/>
            <person name="Liu S."/>
            <person name="Long H."/>
            <person name="Ramasamy R.K."/>
            <person name="Rodriguez J.C."/>
            <person name="Van S.L."/>
            <person name="Yuan L."/>
            <person name="Wang Z."/>
            <person name="Xia Z."/>
            <person name="Xiao L."/>
            <person name="Anderson O.D."/>
            <person name="Ouyang S."/>
            <person name="Liang Y."/>
            <person name="Zimin A.V."/>
            <person name="Pertea G."/>
            <person name="Qi P."/>
            <person name="Bennetzen J.L."/>
            <person name="Dai X."/>
            <person name="Dawson M.W."/>
            <person name="Muller H.G."/>
            <person name="Kugler K."/>
            <person name="Rivarola-Duarte L."/>
            <person name="Spannagl M."/>
            <person name="Mayer K.F.X."/>
            <person name="Lu F.H."/>
            <person name="Bevan M.W."/>
            <person name="Leroy P."/>
            <person name="Li P."/>
            <person name="You F.M."/>
            <person name="Sun Q."/>
            <person name="Liu Z."/>
            <person name="Lyons E."/>
            <person name="Wicker T."/>
            <person name="Salzberg S.L."/>
            <person name="Devos K.M."/>
            <person name="Dvorak J."/>
        </authorList>
    </citation>
    <scope>NUCLEOTIDE SEQUENCE [LARGE SCALE GENOMIC DNA]</scope>
    <source>
        <strain evidence="2">cv. AL8/78</strain>
    </source>
</reference>
<reference evidence="3" key="1">
    <citation type="journal article" date="2014" name="Science">
        <title>Ancient hybridizations among the ancestral genomes of bread wheat.</title>
        <authorList>
            <consortium name="International Wheat Genome Sequencing Consortium,"/>
            <person name="Marcussen T."/>
            <person name="Sandve S.R."/>
            <person name="Heier L."/>
            <person name="Spannagl M."/>
            <person name="Pfeifer M."/>
            <person name="Jakobsen K.S."/>
            <person name="Wulff B.B."/>
            <person name="Steuernagel B."/>
            <person name="Mayer K.F."/>
            <person name="Olsen O.A."/>
        </authorList>
    </citation>
    <scope>NUCLEOTIDE SEQUENCE [LARGE SCALE GENOMIC DNA]</scope>
    <source>
        <strain evidence="3">cv. AL8/78</strain>
    </source>
</reference>
<proteinExistence type="predicted"/>
<feature type="compositionally biased region" description="Low complexity" evidence="1">
    <location>
        <begin position="8"/>
        <end position="25"/>
    </location>
</feature>
<reference evidence="3" key="2">
    <citation type="journal article" date="2017" name="Nat. Plants">
        <title>The Aegilops tauschii genome reveals multiple impacts of transposons.</title>
        <authorList>
            <person name="Zhao G."/>
            <person name="Zou C."/>
            <person name="Li K."/>
            <person name="Wang K."/>
            <person name="Li T."/>
            <person name="Gao L."/>
            <person name="Zhang X."/>
            <person name="Wang H."/>
            <person name="Yang Z."/>
            <person name="Liu X."/>
            <person name="Jiang W."/>
            <person name="Mao L."/>
            <person name="Kong X."/>
            <person name="Jiao Y."/>
            <person name="Jia J."/>
        </authorList>
    </citation>
    <scope>NUCLEOTIDE SEQUENCE [LARGE SCALE GENOMIC DNA]</scope>
    <source>
        <strain evidence="3">cv. AL8/78</strain>
    </source>
</reference>
<dbReference type="Gramene" id="AET6Gv20400200.21">
    <property type="protein sequence ID" value="AET6Gv20400200.21"/>
    <property type="gene ID" value="AET6Gv20400200"/>
</dbReference>
<keyword evidence="3" id="KW-1185">Reference proteome</keyword>
<dbReference type="AlphaFoldDB" id="A0A453NLB6"/>
<feature type="region of interest" description="Disordered" evidence="1">
    <location>
        <begin position="1"/>
        <end position="27"/>
    </location>
</feature>
<dbReference type="Proteomes" id="UP000015105">
    <property type="component" value="Chromosome 6D"/>
</dbReference>
<reference evidence="2" key="5">
    <citation type="journal article" date="2021" name="G3 (Bethesda)">
        <title>Aegilops tauschii genome assembly Aet v5.0 features greater sequence contiguity and improved annotation.</title>
        <authorList>
            <person name="Wang L."/>
            <person name="Zhu T."/>
            <person name="Rodriguez J.C."/>
            <person name="Deal K.R."/>
            <person name="Dubcovsky J."/>
            <person name="McGuire P.E."/>
            <person name="Lux T."/>
            <person name="Spannagl M."/>
            <person name="Mayer K.F.X."/>
            <person name="Baldrich P."/>
            <person name="Meyers B.C."/>
            <person name="Huo N."/>
            <person name="Gu Y.Q."/>
            <person name="Zhou H."/>
            <person name="Devos K.M."/>
            <person name="Bennetzen J.L."/>
            <person name="Unver T."/>
            <person name="Budak H."/>
            <person name="Gulick P.J."/>
            <person name="Galiba G."/>
            <person name="Kalapos B."/>
            <person name="Nelson D.R."/>
            <person name="Li P."/>
            <person name="You F.M."/>
            <person name="Luo M.C."/>
            <person name="Dvorak J."/>
        </authorList>
    </citation>
    <scope>NUCLEOTIDE SEQUENCE [LARGE SCALE GENOMIC DNA]</scope>
    <source>
        <strain evidence="2">cv. AL8/78</strain>
    </source>
</reference>
<dbReference type="EnsemblPlants" id="AET6Gv20400200.21">
    <property type="protein sequence ID" value="AET6Gv20400200.21"/>
    <property type="gene ID" value="AET6Gv20400200"/>
</dbReference>
<reference evidence="2" key="4">
    <citation type="submission" date="2019-03" db="UniProtKB">
        <authorList>
            <consortium name="EnsemblPlants"/>
        </authorList>
    </citation>
    <scope>IDENTIFICATION</scope>
</reference>